<evidence type="ECO:0000313" key="1">
    <source>
        <dbReference type="EMBL" id="KAA6400193.1"/>
    </source>
</evidence>
<dbReference type="AlphaFoldDB" id="A0A5J4WZB8"/>
<dbReference type="Proteomes" id="UP000324800">
    <property type="component" value="Unassembled WGS sequence"/>
</dbReference>
<accession>A0A5J4WZB8</accession>
<comment type="caution">
    <text evidence="1">The sequence shown here is derived from an EMBL/GenBank/DDBJ whole genome shotgun (WGS) entry which is preliminary data.</text>
</comment>
<name>A0A5J4WZB8_9EUKA</name>
<organism evidence="1 2">
    <name type="scientific">Streblomastix strix</name>
    <dbReference type="NCBI Taxonomy" id="222440"/>
    <lineage>
        <taxon>Eukaryota</taxon>
        <taxon>Metamonada</taxon>
        <taxon>Preaxostyla</taxon>
        <taxon>Oxymonadida</taxon>
        <taxon>Streblomastigidae</taxon>
        <taxon>Streblomastix</taxon>
    </lineage>
</organism>
<gene>
    <name evidence="1" type="ORF">EZS28_004279</name>
</gene>
<protein>
    <submittedName>
        <fullName evidence="1">Uncharacterized protein</fullName>
    </submittedName>
</protein>
<sequence length="560" mass="64330">MFEWDAPDQNVPPKSTKTAFPSPNYRIAKKVLNQIHDNIISELIVQSNKYDFDRHPLSLVSRSIQIPHKAREVAYNIYMNYHPENANFSIQELCRDNLNQYNNNYNRLDQDRKPSIEDIQEISTVLLPHLAGINPKFLDPRLIAEAANRIRAICQITCDRFILHAMGLCETRITRVIYGEPFNAIEITSNLAFLTYCSIAPLAGVFSHLKIYFSQCFWGCLLCHIPLPIPLDFFAPPIFQMKPPMPLLQEIIRRKALPYHLHAINQSIFTRAAIFECNEQNQLIQAERNMIILQCEAHKDFPVYLQQQLPRDFRLFPPLIGRQETEMTRSLEALNNKPNFPRNIDELIEKQRATVAQQNRQRIQIGMNLIQYQDPYQHSGRIARGQVFTIDCSQVTIQTKETKKTGLDGGSNIINTQFSLFSIFLSDFNYHNNHYDHDDDDDDSAGCMLIADQQISDDDDPPLMLRIEPNKHNSQVLAGINKPAAPEIYEEGHDNFKHIVSFGQELRAQDVPPYHHSLGQIHWTERDTFSYLAATKALAGPLLYDAIAAISIYSQSSVQD</sequence>
<dbReference type="EMBL" id="SNRW01000604">
    <property type="protein sequence ID" value="KAA6400193.1"/>
    <property type="molecule type" value="Genomic_DNA"/>
</dbReference>
<evidence type="ECO:0000313" key="2">
    <source>
        <dbReference type="Proteomes" id="UP000324800"/>
    </source>
</evidence>
<proteinExistence type="predicted"/>
<reference evidence="1 2" key="1">
    <citation type="submission" date="2019-03" db="EMBL/GenBank/DDBJ databases">
        <title>Single cell metagenomics reveals metabolic interactions within the superorganism composed of flagellate Streblomastix strix and complex community of Bacteroidetes bacteria on its surface.</title>
        <authorList>
            <person name="Treitli S.C."/>
            <person name="Kolisko M."/>
            <person name="Husnik F."/>
            <person name="Keeling P."/>
            <person name="Hampl V."/>
        </authorList>
    </citation>
    <scope>NUCLEOTIDE SEQUENCE [LARGE SCALE GENOMIC DNA]</scope>
    <source>
        <strain evidence="1">ST1C</strain>
    </source>
</reference>